<accession>A0A4V3BU99</accession>
<gene>
    <name evidence="1" type="ORF">EV664_10147</name>
</gene>
<keyword evidence="2" id="KW-1185">Reference proteome</keyword>
<evidence type="ECO:0000313" key="2">
    <source>
        <dbReference type="Proteomes" id="UP000295493"/>
    </source>
</evidence>
<comment type="caution">
    <text evidence="1">The sequence shown here is derived from an EMBL/GenBank/DDBJ whole genome shotgun (WGS) entry which is preliminary data.</text>
</comment>
<dbReference type="RefSeq" id="WP_188656342.1">
    <property type="nucleotide sequence ID" value="NZ_BMLU01000001.1"/>
</dbReference>
<protein>
    <submittedName>
        <fullName evidence="1">Uncharacterized protein</fullName>
    </submittedName>
</protein>
<reference evidence="1 2" key="1">
    <citation type="submission" date="2019-03" db="EMBL/GenBank/DDBJ databases">
        <title>Genomic Encyclopedia of Type Strains, Phase IV (KMG-IV): sequencing the most valuable type-strain genomes for metagenomic binning, comparative biology and taxonomic classification.</title>
        <authorList>
            <person name="Goeker M."/>
        </authorList>
    </citation>
    <scope>NUCLEOTIDE SEQUENCE [LARGE SCALE GENOMIC DNA]</scope>
    <source>
        <strain evidence="1 2">DSM 25059</strain>
    </source>
</reference>
<proteinExistence type="predicted"/>
<sequence length="191" mass="21512">MSFFRRFKARLGFRLSPHAPVTLRFQTDARTADYAVPLIRKLLDGSKDGETYRVAVAHWFRAERPPLDYYLGSVSLCRIDGPLVEAPLDYPHGWFLPMGGLIQSPGVTAHLTPFEADALRDRIREAIEVQIVEWVEEHRLHERPPVLADFDRATADAQAMAWISAGVPEWMSSYEPSSAAQDPQVGGTEHD</sequence>
<dbReference type="Proteomes" id="UP000295493">
    <property type="component" value="Unassembled WGS sequence"/>
</dbReference>
<organism evidence="1 2">
    <name type="scientific">Stakelama pacifica</name>
    <dbReference type="NCBI Taxonomy" id="517720"/>
    <lineage>
        <taxon>Bacteria</taxon>
        <taxon>Pseudomonadati</taxon>
        <taxon>Pseudomonadota</taxon>
        <taxon>Alphaproteobacteria</taxon>
        <taxon>Sphingomonadales</taxon>
        <taxon>Sphingomonadaceae</taxon>
        <taxon>Stakelama</taxon>
    </lineage>
</organism>
<dbReference type="AlphaFoldDB" id="A0A4V3BU99"/>
<dbReference type="EMBL" id="SNWD01000001">
    <property type="protein sequence ID" value="TDN86478.1"/>
    <property type="molecule type" value="Genomic_DNA"/>
</dbReference>
<evidence type="ECO:0000313" key="1">
    <source>
        <dbReference type="EMBL" id="TDN86478.1"/>
    </source>
</evidence>
<name>A0A4V3BU99_9SPHN</name>